<gene>
    <name evidence="1" type="ORF">KC01_LOCUS31907</name>
</gene>
<proteinExistence type="predicted"/>
<evidence type="ECO:0000313" key="2">
    <source>
        <dbReference type="Proteomes" id="UP001497482"/>
    </source>
</evidence>
<sequence length="85" mass="8849">MRSQGGGSVQALKAIGLSPIDPCLSPVALALHTSWSGVVTLRVAPQPCRMGMSAIPPKLLFSAGVEGPSASCTLRSLQLLMSRWC</sequence>
<organism evidence="1 2">
    <name type="scientific">Knipowitschia caucasica</name>
    <name type="common">Caucasian dwarf goby</name>
    <name type="synonym">Pomatoschistus caucasicus</name>
    <dbReference type="NCBI Taxonomy" id="637954"/>
    <lineage>
        <taxon>Eukaryota</taxon>
        <taxon>Metazoa</taxon>
        <taxon>Chordata</taxon>
        <taxon>Craniata</taxon>
        <taxon>Vertebrata</taxon>
        <taxon>Euteleostomi</taxon>
        <taxon>Actinopterygii</taxon>
        <taxon>Neopterygii</taxon>
        <taxon>Teleostei</taxon>
        <taxon>Neoteleostei</taxon>
        <taxon>Acanthomorphata</taxon>
        <taxon>Gobiaria</taxon>
        <taxon>Gobiiformes</taxon>
        <taxon>Gobioidei</taxon>
        <taxon>Gobiidae</taxon>
        <taxon>Gobiinae</taxon>
        <taxon>Knipowitschia</taxon>
    </lineage>
</organism>
<dbReference type="EMBL" id="OZ035826">
    <property type="protein sequence ID" value="CAL1604386.1"/>
    <property type="molecule type" value="Genomic_DNA"/>
</dbReference>
<keyword evidence="2" id="KW-1185">Reference proteome</keyword>
<protein>
    <submittedName>
        <fullName evidence="1">Uncharacterized protein</fullName>
    </submittedName>
</protein>
<accession>A0AAV2LRZ5</accession>
<name>A0AAV2LRZ5_KNICA</name>
<dbReference type="AlphaFoldDB" id="A0AAV2LRZ5"/>
<dbReference type="Proteomes" id="UP001497482">
    <property type="component" value="Chromosome 4"/>
</dbReference>
<evidence type="ECO:0000313" key="1">
    <source>
        <dbReference type="EMBL" id="CAL1604386.1"/>
    </source>
</evidence>
<reference evidence="1 2" key="1">
    <citation type="submission" date="2024-04" db="EMBL/GenBank/DDBJ databases">
        <authorList>
            <person name="Waldvogel A.-M."/>
            <person name="Schoenle A."/>
        </authorList>
    </citation>
    <scope>NUCLEOTIDE SEQUENCE [LARGE SCALE GENOMIC DNA]</scope>
</reference>